<dbReference type="AlphaFoldDB" id="A0A2T1HUY2"/>
<feature type="compositionally biased region" description="Polar residues" evidence="1">
    <location>
        <begin position="22"/>
        <end position="43"/>
    </location>
</feature>
<dbReference type="Pfam" id="PF07769">
    <property type="entry name" value="PsiF_repeat"/>
    <property type="match status" value="1"/>
</dbReference>
<proteinExistence type="predicted"/>
<feature type="compositionally biased region" description="Basic and acidic residues" evidence="1">
    <location>
        <begin position="54"/>
        <end position="63"/>
    </location>
</feature>
<evidence type="ECO:0000313" key="4">
    <source>
        <dbReference type="Proteomes" id="UP000239772"/>
    </source>
</evidence>
<sequence>MIKSALLAGGLLLAATGFGMAQSATTASPNQAGASRSMMQNSGPAKRSAAPAGKAERSAKSKECSAQADQQGLHGKARKSFRSKCMRGA</sequence>
<evidence type="ECO:0000313" key="3">
    <source>
        <dbReference type="EMBL" id="PSC05457.1"/>
    </source>
</evidence>
<dbReference type="Proteomes" id="UP000239772">
    <property type="component" value="Unassembled WGS sequence"/>
</dbReference>
<evidence type="ECO:0000256" key="1">
    <source>
        <dbReference type="SAM" id="MobiDB-lite"/>
    </source>
</evidence>
<feature type="chain" id="PRO_5015405482" evidence="2">
    <location>
        <begin position="22"/>
        <end position="89"/>
    </location>
</feature>
<keyword evidence="4" id="KW-1185">Reference proteome</keyword>
<keyword evidence="2" id="KW-0732">Signal</keyword>
<protein>
    <submittedName>
        <fullName evidence="3">Phosphate starvation-inducible protein PsiF</fullName>
    </submittedName>
</protein>
<organism evidence="3 4">
    <name type="scientific">Alsobacter soli</name>
    <dbReference type="NCBI Taxonomy" id="2109933"/>
    <lineage>
        <taxon>Bacteria</taxon>
        <taxon>Pseudomonadati</taxon>
        <taxon>Pseudomonadota</taxon>
        <taxon>Alphaproteobacteria</taxon>
        <taxon>Hyphomicrobiales</taxon>
        <taxon>Alsobacteraceae</taxon>
        <taxon>Alsobacter</taxon>
    </lineage>
</organism>
<name>A0A2T1HUY2_9HYPH</name>
<feature type="region of interest" description="Disordered" evidence="1">
    <location>
        <begin position="22"/>
        <end position="89"/>
    </location>
</feature>
<dbReference type="OrthoDB" id="8453684at2"/>
<feature type="signal peptide" evidence="2">
    <location>
        <begin position="1"/>
        <end position="21"/>
    </location>
</feature>
<gene>
    <name evidence="3" type="ORF">SLNSH_07645</name>
</gene>
<comment type="caution">
    <text evidence="3">The sequence shown here is derived from an EMBL/GenBank/DDBJ whole genome shotgun (WGS) entry which is preliminary data.</text>
</comment>
<dbReference type="InterPro" id="IPR011690">
    <property type="entry name" value="P_starv_induced_PsiF"/>
</dbReference>
<dbReference type="EMBL" id="PVZS01000007">
    <property type="protein sequence ID" value="PSC05457.1"/>
    <property type="molecule type" value="Genomic_DNA"/>
</dbReference>
<feature type="compositionally biased region" description="Basic residues" evidence="1">
    <location>
        <begin position="75"/>
        <end position="89"/>
    </location>
</feature>
<reference evidence="4" key="1">
    <citation type="submission" date="2018-03" db="EMBL/GenBank/DDBJ databases">
        <authorList>
            <person name="Sun L."/>
            <person name="Liu H."/>
            <person name="Chen W."/>
            <person name="Huang K."/>
            <person name="Liu W."/>
            <person name="Gao X."/>
        </authorList>
    </citation>
    <scope>NUCLEOTIDE SEQUENCE [LARGE SCALE GENOMIC DNA]</scope>
    <source>
        <strain evidence="4">SH9</strain>
    </source>
</reference>
<dbReference type="RefSeq" id="WP_106336093.1">
    <property type="nucleotide sequence ID" value="NZ_PVZS01000007.1"/>
</dbReference>
<evidence type="ECO:0000256" key="2">
    <source>
        <dbReference type="SAM" id="SignalP"/>
    </source>
</evidence>
<accession>A0A2T1HUY2</accession>